<reference evidence="1" key="1">
    <citation type="submission" date="2014-12" db="EMBL/GenBank/DDBJ databases">
        <title>Insight into the proteome of Arion vulgaris.</title>
        <authorList>
            <person name="Aradska J."/>
            <person name="Bulat T."/>
            <person name="Smidak R."/>
            <person name="Sarate P."/>
            <person name="Gangsoo J."/>
            <person name="Sialana F."/>
            <person name="Bilban M."/>
            <person name="Lubec G."/>
        </authorList>
    </citation>
    <scope>NUCLEOTIDE SEQUENCE</scope>
    <source>
        <tissue evidence="1">Skin</tissue>
    </source>
</reference>
<dbReference type="EMBL" id="HACG01003248">
    <property type="protein sequence ID" value="CEK50113.1"/>
    <property type="molecule type" value="Transcribed_RNA"/>
</dbReference>
<organism evidence="1">
    <name type="scientific">Arion vulgaris</name>
    <dbReference type="NCBI Taxonomy" id="1028688"/>
    <lineage>
        <taxon>Eukaryota</taxon>
        <taxon>Metazoa</taxon>
        <taxon>Spiralia</taxon>
        <taxon>Lophotrochozoa</taxon>
        <taxon>Mollusca</taxon>
        <taxon>Gastropoda</taxon>
        <taxon>Heterobranchia</taxon>
        <taxon>Euthyneura</taxon>
        <taxon>Panpulmonata</taxon>
        <taxon>Eupulmonata</taxon>
        <taxon>Stylommatophora</taxon>
        <taxon>Helicina</taxon>
        <taxon>Arionoidea</taxon>
        <taxon>Arionidae</taxon>
        <taxon>Arion</taxon>
    </lineage>
</organism>
<feature type="non-terminal residue" evidence="1">
    <location>
        <position position="1"/>
    </location>
</feature>
<dbReference type="AlphaFoldDB" id="A0A0B6Y1W4"/>
<sequence length="81" mass="8997">VRPNTVGCISAKLTVWILNSTCEIGEPCGNPRHIVSDVHVPKHSAMVLSIKEATHQKFTSYGLTPHFIKEIILIEKSTLLF</sequence>
<gene>
    <name evidence="1" type="primary">ORF9892</name>
</gene>
<proteinExistence type="predicted"/>
<protein>
    <submittedName>
        <fullName evidence="1">Uncharacterized protein</fullName>
    </submittedName>
</protein>
<accession>A0A0B6Y1W4</accession>
<feature type="non-terminal residue" evidence="1">
    <location>
        <position position="81"/>
    </location>
</feature>
<evidence type="ECO:0000313" key="1">
    <source>
        <dbReference type="EMBL" id="CEK50113.1"/>
    </source>
</evidence>
<name>A0A0B6Y1W4_9EUPU</name>